<reference evidence="18" key="1">
    <citation type="submission" date="2020-10" db="EMBL/GenBank/DDBJ databases">
        <authorList>
            <person name="Gilroy R."/>
        </authorList>
    </citation>
    <scope>NUCLEOTIDE SEQUENCE</scope>
    <source>
        <strain evidence="18">CHK157-1446</strain>
    </source>
</reference>
<keyword evidence="7 17" id="KW-0819">tRNA processing</keyword>
<proteinExistence type="inferred from homology"/>
<comment type="catalytic activity">
    <reaction evidence="16 17">
        <text>epoxyqueuosine(34) in tRNA + AH2 = queuosine(34) in tRNA + A + H2O</text>
        <dbReference type="Rhea" id="RHEA:32159"/>
        <dbReference type="Rhea" id="RHEA-COMP:18571"/>
        <dbReference type="Rhea" id="RHEA-COMP:18582"/>
        <dbReference type="ChEBI" id="CHEBI:13193"/>
        <dbReference type="ChEBI" id="CHEBI:15377"/>
        <dbReference type="ChEBI" id="CHEBI:17499"/>
        <dbReference type="ChEBI" id="CHEBI:194431"/>
        <dbReference type="ChEBI" id="CHEBI:194443"/>
        <dbReference type="EC" id="1.17.99.6"/>
    </reaction>
</comment>
<dbReference type="GO" id="GO:0008616">
    <property type="term" value="P:tRNA queuosine(34) biosynthetic process"/>
    <property type="evidence" value="ECO:0007669"/>
    <property type="project" value="UniProtKB-UniRule"/>
</dbReference>
<evidence type="ECO:0000313" key="18">
    <source>
        <dbReference type="EMBL" id="HIS24841.1"/>
    </source>
</evidence>
<evidence type="ECO:0000256" key="7">
    <source>
        <dbReference type="ARBA" id="ARBA00022694"/>
    </source>
</evidence>
<evidence type="ECO:0000256" key="12">
    <source>
        <dbReference type="ARBA" id="ARBA00023014"/>
    </source>
</evidence>
<evidence type="ECO:0000256" key="10">
    <source>
        <dbReference type="ARBA" id="ARBA00023002"/>
    </source>
</evidence>
<keyword evidence="10 17" id="KW-0560">Oxidoreductase</keyword>
<evidence type="ECO:0000256" key="9">
    <source>
        <dbReference type="ARBA" id="ARBA00022785"/>
    </source>
</evidence>
<feature type="binding site" evidence="17">
    <location>
        <position position="90"/>
    </location>
    <ligand>
        <name>[4Fe-4S] cluster</name>
        <dbReference type="ChEBI" id="CHEBI:49883"/>
    </ligand>
</feature>
<accession>A0A9D1JHZ4</accession>
<keyword evidence="11 17" id="KW-0408">Iron</keyword>
<dbReference type="PANTHER" id="PTHR36701">
    <property type="entry name" value="EPOXYQUEUOSINE REDUCTASE QUEH"/>
    <property type="match status" value="1"/>
</dbReference>
<comment type="similarity">
    <text evidence="3 17">Belongs to the QueH family.</text>
</comment>
<keyword evidence="8 17" id="KW-0479">Metal-binding</keyword>
<evidence type="ECO:0000256" key="14">
    <source>
        <dbReference type="ARBA" id="ARBA00023284"/>
    </source>
</evidence>
<dbReference type="EC" id="1.17.99.6" evidence="4 17"/>
<evidence type="ECO:0000256" key="16">
    <source>
        <dbReference type="ARBA" id="ARBA00047415"/>
    </source>
</evidence>
<evidence type="ECO:0000256" key="4">
    <source>
        <dbReference type="ARBA" id="ARBA00012622"/>
    </source>
</evidence>
<feature type="binding site" evidence="17">
    <location>
        <position position="13"/>
    </location>
    <ligand>
        <name>[4Fe-4S] cluster</name>
        <dbReference type="ChEBI" id="CHEBI:49883"/>
    </ligand>
</feature>
<evidence type="ECO:0000256" key="17">
    <source>
        <dbReference type="HAMAP-Rule" id="MF_02089"/>
    </source>
</evidence>
<comment type="caution">
    <text evidence="18">The sequence shown here is derived from an EMBL/GenBank/DDBJ whole genome shotgun (WGS) entry which is preliminary data.</text>
</comment>
<dbReference type="GO" id="GO:0052693">
    <property type="term" value="F:epoxyqueuosine reductase activity"/>
    <property type="evidence" value="ECO:0007669"/>
    <property type="project" value="UniProtKB-UniRule"/>
</dbReference>
<evidence type="ECO:0000313" key="19">
    <source>
        <dbReference type="Proteomes" id="UP000823982"/>
    </source>
</evidence>
<evidence type="ECO:0000256" key="6">
    <source>
        <dbReference type="ARBA" id="ARBA00022485"/>
    </source>
</evidence>
<comment type="pathway">
    <text evidence="2 17">tRNA modification; tRNA-queuosine biosynthesis.</text>
</comment>
<evidence type="ECO:0000256" key="15">
    <source>
        <dbReference type="ARBA" id="ARBA00031446"/>
    </source>
</evidence>
<dbReference type="GO" id="GO:0051539">
    <property type="term" value="F:4 iron, 4 sulfur cluster binding"/>
    <property type="evidence" value="ECO:0007669"/>
    <property type="project" value="UniProtKB-UniRule"/>
</dbReference>
<dbReference type="Pfam" id="PF02677">
    <property type="entry name" value="QueH"/>
    <property type="match status" value="1"/>
</dbReference>
<name>A0A9D1JHZ4_9FIRM</name>
<feature type="binding site" evidence="17">
    <location>
        <position position="87"/>
    </location>
    <ligand>
        <name>[4Fe-4S] cluster</name>
        <dbReference type="ChEBI" id="CHEBI:49883"/>
    </ligand>
</feature>
<keyword evidence="13 17" id="KW-1015">Disulfide bond</keyword>
<dbReference type="PANTHER" id="PTHR36701:SF1">
    <property type="entry name" value="EPOXYQUEUOSINE REDUCTASE QUEH"/>
    <property type="match status" value="1"/>
</dbReference>
<dbReference type="EMBL" id="DVIR01000052">
    <property type="protein sequence ID" value="HIS24841.1"/>
    <property type="molecule type" value="Genomic_DNA"/>
</dbReference>
<gene>
    <name evidence="17" type="primary">queH</name>
    <name evidence="18" type="ORF">IAD01_05505</name>
</gene>
<evidence type="ECO:0000256" key="13">
    <source>
        <dbReference type="ARBA" id="ARBA00023157"/>
    </source>
</evidence>
<feature type="binding site" evidence="17">
    <location>
        <position position="12"/>
    </location>
    <ligand>
        <name>[4Fe-4S] cluster</name>
        <dbReference type="ChEBI" id="CHEBI:49883"/>
    </ligand>
</feature>
<evidence type="ECO:0000256" key="8">
    <source>
        <dbReference type="ARBA" id="ARBA00022723"/>
    </source>
</evidence>
<keyword evidence="12 17" id="KW-0411">Iron-sulfur</keyword>
<protein>
    <recommendedName>
        <fullName evidence="5 17">Epoxyqueuosine reductase QueH</fullName>
        <ecNumber evidence="4 17">1.17.99.6</ecNumber>
    </recommendedName>
    <alternativeName>
        <fullName evidence="15 17">Queuosine biosynthesis protein QueH</fullName>
    </alternativeName>
</protein>
<keyword evidence="6 17" id="KW-0004">4Fe-4S</keyword>
<keyword evidence="14 17" id="KW-0676">Redox-active center</keyword>
<keyword evidence="9 17" id="KW-0671">Queuosine biosynthesis</keyword>
<evidence type="ECO:0000256" key="11">
    <source>
        <dbReference type="ARBA" id="ARBA00023004"/>
    </source>
</evidence>
<evidence type="ECO:0000256" key="2">
    <source>
        <dbReference type="ARBA" id="ARBA00004691"/>
    </source>
</evidence>
<dbReference type="InterPro" id="IPR003828">
    <property type="entry name" value="QueH"/>
</dbReference>
<organism evidence="18 19">
    <name type="scientific">Candidatus Faeciplasma gallinarum</name>
    <dbReference type="NCBI Taxonomy" id="2840799"/>
    <lineage>
        <taxon>Bacteria</taxon>
        <taxon>Bacillati</taxon>
        <taxon>Bacillota</taxon>
        <taxon>Clostridia</taxon>
        <taxon>Eubacteriales</taxon>
        <taxon>Oscillospiraceae</taxon>
        <taxon>Oscillospiraceae incertae sedis</taxon>
        <taxon>Candidatus Faeciplasma</taxon>
    </lineage>
</organism>
<dbReference type="AlphaFoldDB" id="A0A9D1JHZ4"/>
<dbReference type="HAMAP" id="MF_02089">
    <property type="entry name" value="QueH"/>
    <property type="match status" value="1"/>
</dbReference>
<evidence type="ECO:0000256" key="1">
    <source>
        <dbReference type="ARBA" id="ARBA00002268"/>
    </source>
</evidence>
<dbReference type="Proteomes" id="UP000823982">
    <property type="component" value="Unassembled WGS sequence"/>
</dbReference>
<comment type="function">
    <text evidence="1 17">Catalyzes the conversion of epoxyqueuosine (oQ) to queuosine (Q), which is a hypermodified base found in the wobble positions of tRNA(Asp), tRNA(Asn), tRNA(His) and tRNA(Tyr).</text>
</comment>
<sequence length="181" mass="21425">MHDAHKTLLHICCAPCSYMCIETLRAENIDVTGFWYNPNIHPYTEYKARRDTLIMHAKNVDMPLVCIDTYGLREFVRLVYPELDDRCEKCYDVRLEKAAAYAAENGFDSFTTSLLISPYQKHDLIAEVAQRKAEKYGVEFLYRDFRPYFREGQKKAREAGYYMQKYCGCIFSEEERYLKKK</sequence>
<reference evidence="18" key="2">
    <citation type="journal article" date="2021" name="PeerJ">
        <title>Extensive microbial diversity within the chicken gut microbiome revealed by metagenomics and culture.</title>
        <authorList>
            <person name="Gilroy R."/>
            <person name="Ravi A."/>
            <person name="Getino M."/>
            <person name="Pursley I."/>
            <person name="Horton D.L."/>
            <person name="Alikhan N.F."/>
            <person name="Baker D."/>
            <person name="Gharbi K."/>
            <person name="Hall N."/>
            <person name="Watson M."/>
            <person name="Adriaenssens E.M."/>
            <person name="Foster-Nyarko E."/>
            <person name="Jarju S."/>
            <person name="Secka A."/>
            <person name="Antonio M."/>
            <person name="Oren A."/>
            <person name="Chaudhuri R.R."/>
            <person name="La Ragione R."/>
            <person name="Hildebrand F."/>
            <person name="Pallen M.J."/>
        </authorList>
    </citation>
    <scope>NUCLEOTIDE SEQUENCE</scope>
    <source>
        <strain evidence="18">CHK157-1446</strain>
    </source>
</reference>
<evidence type="ECO:0000256" key="3">
    <source>
        <dbReference type="ARBA" id="ARBA00008207"/>
    </source>
</evidence>
<evidence type="ECO:0000256" key="5">
    <source>
        <dbReference type="ARBA" id="ARBA00016895"/>
    </source>
</evidence>
<feature type="disulfide bond" description="Redox-active" evidence="17">
    <location>
        <begin position="167"/>
        <end position="169"/>
    </location>
</feature>
<dbReference type="GO" id="GO:0046872">
    <property type="term" value="F:metal ion binding"/>
    <property type="evidence" value="ECO:0007669"/>
    <property type="project" value="UniProtKB-KW"/>
</dbReference>